<evidence type="ECO:0000256" key="4">
    <source>
        <dbReference type="ARBA" id="ARBA00022989"/>
    </source>
</evidence>
<feature type="transmembrane region" description="Helical" evidence="6">
    <location>
        <begin position="431"/>
        <end position="448"/>
    </location>
</feature>
<keyword evidence="4 6" id="KW-1133">Transmembrane helix</keyword>
<keyword evidence="5 6" id="KW-0472">Membrane</keyword>
<dbReference type="InterPro" id="IPR036866">
    <property type="entry name" value="RibonucZ/Hydroxyglut_hydro"/>
</dbReference>
<sequence length="745" mass="83995">MSAFAAELSGSLLFLNAIFLMPFYFLRKDYQHLFLCTLLASLSFFYFSSHSTTLPDDSVVTFHWKDQVKIDGAKVKGFATLSDGTVVYMMYPLHSEQEKNRFQSARLSTYQFTAEVEPKELEPAAHNYSFDMARYLRMNGAAGILEATRITSSEPLTTPRSRLSHYRSAIKQHIHDQFPPSLVTEAEALLIGDRSGMDRILQKEYQTLGITHLFAISGLHVGLLTFFIRAILLRIGFRKEWVIYGLLIFLPIYACIAGGAPSVWRAATVTMIVLLAVSGNFKLRLDDALALSALFFILMQPYIVFQPGFQLSYLAACSLLYSSAILSQSKNGVVVSFFVTVITQVALYPILLYHFYELSISSFIANLFYVPLYSIVILPANLLLLICTCVVPPLADNLFFIYEPVRQWIGNMTTWFASFPYQMWTPGQPDGVGSALAVIGILIFLVCLERKKLIVFGLICLLLPALYLEIKPILHRDVIISYLDVGQGDSTMIEMPYRKAVYVIDTGGVVHFGENDWKTPEQPFEIGRNIVVPYLKAKGITKIDRLIISHADMDHMEGADEVLEELKVKEIQLSPGSEQEKAMDGVLGLAKEQNIPVQLVKEGVNWKVGDYQFQYVAPEERIYDGNDSSLVLMMKKEDLHFVFPGDLEKEGEQRFLQRYISADFQRVILKAGHHGSKTSSTEPFISFLQPEFIIVSAGRNSRYGHPHAEVIDRFHAHSIPFWSTAEQGTIELRVKDGVYTATSSR</sequence>
<evidence type="ECO:0000256" key="3">
    <source>
        <dbReference type="ARBA" id="ARBA00022692"/>
    </source>
</evidence>
<evidence type="ECO:0000256" key="5">
    <source>
        <dbReference type="ARBA" id="ARBA00023136"/>
    </source>
</evidence>
<feature type="transmembrane region" description="Helical" evidence="6">
    <location>
        <begin position="334"/>
        <end position="356"/>
    </location>
</feature>
<feature type="transmembrane region" description="Helical" evidence="6">
    <location>
        <begin position="453"/>
        <end position="470"/>
    </location>
</feature>
<accession>A0ABM6K2L8</accession>
<gene>
    <name evidence="8" type="ORF">SporoS204_16255</name>
</gene>
<dbReference type="InterPro" id="IPR035681">
    <property type="entry name" value="ComA-like_MBL"/>
</dbReference>
<organism evidence="8 9">
    <name type="scientific">Sporosarcina ureae</name>
    <dbReference type="NCBI Taxonomy" id="1571"/>
    <lineage>
        <taxon>Bacteria</taxon>
        <taxon>Bacillati</taxon>
        <taxon>Bacillota</taxon>
        <taxon>Bacilli</taxon>
        <taxon>Bacillales</taxon>
        <taxon>Caryophanaceae</taxon>
        <taxon>Sporosarcina</taxon>
    </lineage>
</organism>
<evidence type="ECO:0000256" key="6">
    <source>
        <dbReference type="SAM" id="Phobius"/>
    </source>
</evidence>
<dbReference type="Proteomes" id="UP000192486">
    <property type="component" value="Chromosome"/>
</dbReference>
<protein>
    <recommendedName>
        <fullName evidence="7">Metallo-beta-lactamase domain-containing protein</fullName>
    </recommendedName>
</protein>
<keyword evidence="9" id="KW-1185">Reference proteome</keyword>
<dbReference type="SMART" id="SM00849">
    <property type="entry name" value="Lactamase_B"/>
    <property type="match status" value="1"/>
</dbReference>
<dbReference type="Pfam" id="PF03772">
    <property type="entry name" value="Competence"/>
    <property type="match status" value="1"/>
</dbReference>
<keyword evidence="2" id="KW-1003">Cell membrane</keyword>
<proteinExistence type="predicted"/>
<dbReference type="Pfam" id="PF00753">
    <property type="entry name" value="Lactamase_B"/>
    <property type="match status" value="1"/>
</dbReference>
<feature type="transmembrane region" description="Helical" evidence="6">
    <location>
        <begin position="266"/>
        <end position="283"/>
    </location>
</feature>
<dbReference type="PANTHER" id="PTHR30619:SF1">
    <property type="entry name" value="RECOMBINATION PROTEIN 2"/>
    <property type="match status" value="1"/>
</dbReference>
<feature type="transmembrane region" description="Helical" evidence="6">
    <location>
        <begin position="209"/>
        <end position="232"/>
    </location>
</feature>
<dbReference type="Gene3D" id="3.60.15.10">
    <property type="entry name" value="Ribonuclease Z/Hydroxyacylglutathione hydrolase-like"/>
    <property type="match status" value="1"/>
</dbReference>
<dbReference type="NCBIfam" id="TIGR00361">
    <property type="entry name" value="ComEC_Rec2"/>
    <property type="match status" value="1"/>
</dbReference>
<keyword evidence="3 6" id="KW-0812">Transmembrane</keyword>
<evidence type="ECO:0000313" key="8">
    <source>
        <dbReference type="EMBL" id="ARF15819.1"/>
    </source>
</evidence>
<reference evidence="8 9" key="1">
    <citation type="submission" date="2016-04" db="EMBL/GenBank/DDBJ databases">
        <title>Comparative Genomics and Epigenetics of Sporosarcina ureae.</title>
        <authorList>
            <person name="Oliver A.S."/>
            <person name="Cooper K.K."/>
        </authorList>
    </citation>
    <scope>NUCLEOTIDE SEQUENCE [LARGE SCALE GENOMIC DNA]</scope>
    <source>
        <strain evidence="8 9">S204</strain>
    </source>
</reference>
<dbReference type="EMBL" id="CP015108">
    <property type="protein sequence ID" value="ARF15819.1"/>
    <property type="molecule type" value="Genomic_DNA"/>
</dbReference>
<evidence type="ECO:0000313" key="9">
    <source>
        <dbReference type="Proteomes" id="UP000192486"/>
    </source>
</evidence>
<feature type="domain" description="Metallo-beta-lactamase" evidence="7">
    <location>
        <begin position="487"/>
        <end position="699"/>
    </location>
</feature>
<feature type="transmembrane region" description="Helical" evidence="6">
    <location>
        <begin position="33"/>
        <end position="49"/>
    </location>
</feature>
<dbReference type="InterPro" id="IPR001279">
    <property type="entry name" value="Metallo-B-lactamas"/>
</dbReference>
<evidence type="ECO:0000256" key="2">
    <source>
        <dbReference type="ARBA" id="ARBA00022475"/>
    </source>
</evidence>
<feature type="transmembrane region" description="Helical" evidence="6">
    <location>
        <begin position="368"/>
        <end position="395"/>
    </location>
</feature>
<dbReference type="CDD" id="cd07731">
    <property type="entry name" value="ComA-like_MBL-fold"/>
    <property type="match status" value="1"/>
</dbReference>
<dbReference type="InterPro" id="IPR004797">
    <property type="entry name" value="Competence_ComEC/Rec2"/>
</dbReference>
<dbReference type="InterPro" id="IPR004477">
    <property type="entry name" value="ComEC_N"/>
</dbReference>
<feature type="transmembrane region" description="Helical" evidence="6">
    <location>
        <begin position="6"/>
        <end position="26"/>
    </location>
</feature>
<feature type="transmembrane region" description="Helical" evidence="6">
    <location>
        <begin position="241"/>
        <end position="260"/>
    </location>
</feature>
<dbReference type="NCBIfam" id="TIGR00360">
    <property type="entry name" value="ComEC_N-term"/>
    <property type="match status" value="1"/>
</dbReference>
<dbReference type="PANTHER" id="PTHR30619">
    <property type="entry name" value="DNA INTERNALIZATION/COMPETENCE PROTEIN COMEC/REC2"/>
    <property type="match status" value="1"/>
</dbReference>
<evidence type="ECO:0000256" key="1">
    <source>
        <dbReference type="ARBA" id="ARBA00004651"/>
    </source>
</evidence>
<name>A0ABM6K2L8_SPOUR</name>
<dbReference type="InterPro" id="IPR052159">
    <property type="entry name" value="Competence_DNA_uptake"/>
</dbReference>
<dbReference type="SUPFAM" id="SSF56281">
    <property type="entry name" value="Metallo-hydrolase/oxidoreductase"/>
    <property type="match status" value="1"/>
</dbReference>
<feature type="transmembrane region" description="Helical" evidence="6">
    <location>
        <begin position="288"/>
        <end position="305"/>
    </location>
</feature>
<evidence type="ECO:0000259" key="7">
    <source>
        <dbReference type="SMART" id="SM00849"/>
    </source>
</evidence>
<comment type="subcellular location">
    <subcellularLocation>
        <location evidence="1">Cell membrane</location>
        <topology evidence="1">Multi-pass membrane protein</topology>
    </subcellularLocation>
</comment>